<comment type="caution">
    <text evidence="1">The sequence shown here is derived from an EMBL/GenBank/DDBJ whole genome shotgun (WGS) entry which is preliminary data.</text>
</comment>
<dbReference type="Gene3D" id="3.40.960.10">
    <property type="entry name" value="VSR Endonuclease"/>
    <property type="match status" value="1"/>
</dbReference>
<reference evidence="1 2" key="1">
    <citation type="submission" date="2015-06" db="EMBL/GenBank/DDBJ databases">
        <title>Genome sequence of the organohalide-respiring Dehalogenimonas alkenigignens type strain (IP3-3T).</title>
        <authorList>
            <person name="Key T.A."/>
            <person name="Richmond D.P."/>
            <person name="Bowman K.S."/>
            <person name="Cho Y.-J."/>
            <person name="Chun J."/>
            <person name="da Costa M.S."/>
            <person name="Rainey F.A."/>
            <person name="Moe W.M."/>
        </authorList>
    </citation>
    <scope>NUCLEOTIDE SEQUENCE [LARGE SCALE GENOMIC DNA]</scope>
    <source>
        <strain evidence="1 2">IP3-3</strain>
    </source>
</reference>
<sequence>MGEHLKEISISGIAKELSVNSQSVFQDFAEVGYIFRNTENNTWELTKLGVSKGGVYKESQYGRYIAWPYNIKDEYQTWLKKQTTQEMITASTIGKSFNMSGERINSILSELGYIRKDPREQNKGWHVTELGRKLGGVEERYANTGISFVRWPANLLSNQIINASIRESQGDVSPQLMQTPKEGDQQVGFREKFKAEHRAKDGHMVRSKSEIIIDNWLYDAKIVHAYERKLPVEEDIYCDFYIPTQKVYLEYWGLEDVQYQTRKKEKLSIYSKNNLNLIELSEKDVMNLDDILPAKLLIHGIVTEN</sequence>
<name>A0A0W0GKH1_9CHLR</name>
<dbReference type="STRING" id="1217799.DEALK_18750"/>
<proteinExistence type="predicted"/>
<protein>
    <recommendedName>
        <fullName evidence="3">Glycerol kinase</fullName>
    </recommendedName>
</protein>
<dbReference type="Proteomes" id="UP000053947">
    <property type="component" value="Unassembled WGS sequence"/>
</dbReference>
<dbReference type="OrthoDB" id="5500241at2"/>
<dbReference type="AlphaFoldDB" id="A0A0W0GKH1"/>
<keyword evidence="2" id="KW-1185">Reference proteome</keyword>
<evidence type="ECO:0000313" key="1">
    <source>
        <dbReference type="EMBL" id="KTB49027.1"/>
    </source>
</evidence>
<evidence type="ECO:0000313" key="2">
    <source>
        <dbReference type="Proteomes" id="UP000053947"/>
    </source>
</evidence>
<evidence type="ECO:0008006" key="3">
    <source>
        <dbReference type="Google" id="ProtNLM"/>
    </source>
</evidence>
<dbReference type="RefSeq" id="WP_058439930.1">
    <property type="nucleotide sequence ID" value="NZ_KQ758903.1"/>
</dbReference>
<dbReference type="PATRIC" id="fig|1217799.6.peg.1930"/>
<gene>
    <name evidence="1" type="ORF">DEALK_18750</name>
</gene>
<organism evidence="1 2">
    <name type="scientific">Dehalogenimonas alkenigignens</name>
    <dbReference type="NCBI Taxonomy" id="1217799"/>
    <lineage>
        <taxon>Bacteria</taxon>
        <taxon>Bacillati</taxon>
        <taxon>Chloroflexota</taxon>
        <taxon>Dehalococcoidia</taxon>
        <taxon>Dehalococcoidales</taxon>
        <taxon>Dehalococcoidaceae</taxon>
        <taxon>Dehalogenimonas</taxon>
    </lineage>
</organism>
<dbReference type="EMBL" id="LFDV01000002">
    <property type="protein sequence ID" value="KTB49027.1"/>
    <property type="molecule type" value="Genomic_DNA"/>
</dbReference>
<accession>A0A0W0GKH1</accession>